<accession>A0A6C0KC18</accession>
<organism evidence="2">
    <name type="scientific">viral metagenome</name>
    <dbReference type="NCBI Taxonomy" id="1070528"/>
    <lineage>
        <taxon>unclassified sequences</taxon>
        <taxon>metagenomes</taxon>
        <taxon>organismal metagenomes</taxon>
    </lineage>
</organism>
<feature type="compositionally biased region" description="Basic residues" evidence="1">
    <location>
        <begin position="1"/>
        <end position="22"/>
    </location>
</feature>
<dbReference type="AlphaFoldDB" id="A0A6C0KC18"/>
<sequence>MPRKSKSRVSKKHTRRHRKHRGGFYGATGAIAPGAMEWGRGSEAGAYAAGLNDRGGNSFQLGAGRKRRASRRRKTRRGGGKFGGVSASYEGTGERGLANFSGVITRDGSGAAAEGAFNNNGAQPGSGFGSFVRAH</sequence>
<feature type="compositionally biased region" description="Basic residues" evidence="1">
    <location>
        <begin position="64"/>
        <end position="79"/>
    </location>
</feature>
<evidence type="ECO:0000256" key="1">
    <source>
        <dbReference type="SAM" id="MobiDB-lite"/>
    </source>
</evidence>
<name>A0A6C0KC18_9ZZZZ</name>
<dbReference type="EMBL" id="MN740866">
    <property type="protein sequence ID" value="QHU15555.1"/>
    <property type="molecule type" value="Genomic_DNA"/>
</dbReference>
<proteinExistence type="predicted"/>
<feature type="region of interest" description="Disordered" evidence="1">
    <location>
        <begin position="1"/>
        <end position="30"/>
    </location>
</feature>
<feature type="region of interest" description="Disordered" evidence="1">
    <location>
        <begin position="55"/>
        <end position="88"/>
    </location>
</feature>
<reference evidence="2" key="1">
    <citation type="journal article" date="2020" name="Nature">
        <title>Giant virus diversity and host interactions through global metagenomics.</title>
        <authorList>
            <person name="Schulz F."/>
            <person name="Roux S."/>
            <person name="Paez-Espino D."/>
            <person name="Jungbluth S."/>
            <person name="Walsh D.A."/>
            <person name="Denef V.J."/>
            <person name="McMahon K.D."/>
            <person name="Konstantinidis K.T."/>
            <person name="Eloe-Fadrosh E.A."/>
            <person name="Kyrpides N.C."/>
            <person name="Woyke T."/>
        </authorList>
    </citation>
    <scope>NUCLEOTIDE SEQUENCE</scope>
    <source>
        <strain evidence="2">GVMAG-S-3300002307-41</strain>
    </source>
</reference>
<evidence type="ECO:0000313" key="2">
    <source>
        <dbReference type="EMBL" id="QHU15555.1"/>
    </source>
</evidence>
<feature type="compositionally biased region" description="Low complexity" evidence="1">
    <location>
        <begin position="112"/>
        <end position="122"/>
    </location>
</feature>
<feature type="region of interest" description="Disordered" evidence="1">
    <location>
        <begin position="112"/>
        <end position="135"/>
    </location>
</feature>
<protein>
    <submittedName>
        <fullName evidence="2">Uncharacterized protein</fullName>
    </submittedName>
</protein>